<evidence type="ECO:0008006" key="4">
    <source>
        <dbReference type="Google" id="ProtNLM"/>
    </source>
</evidence>
<proteinExistence type="predicted"/>
<feature type="transmembrane region" description="Helical" evidence="1">
    <location>
        <begin position="30"/>
        <end position="52"/>
    </location>
</feature>
<dbReference type="EMBL" id="FQVM01000004">
    <property type="protein sequence ID" value="SHE52513.1"/>
    <property type="molecule type" value="Genomic_DNA"/>
</dbReference>
<dbReference type="STRING" id="1533.SAMN05443638_10468"/>
<dbReference type="Proteomes" id="UP000184035">
    <property type="component" value="Unassembled WGS sequence"/>
</dbReference>
<dbReference type="AlphaFoldDB" id="A0A1M4U788"/>
<evidence type="ECO:0000313" key="3">
    <source>
        <dbReference type="Proteomes" id="UP000184035"/>
    </source>
</evidence>
<keyword evidence="1" id="KW-0812">Transmembrane</keyword>
<reference evidence="2 3" key="1">
    <citation type="submission" date="2016-11" db="EMBL/GenBank/DDBJ databases">
        <authorList>
            <person name="Jaros S."/>
            <person name="Januszkiewicz K."/>
            <person name="Wedrychowicz H."/>
        </authorList>
    </citation>
    <scope>NUCLEOTIDE SEQUENCE [LARGE SCALE GENOMIC DNA]</scope>
    <source>
        <strain evidence="2 3">DSM 2631</strain>
    </source>
</reference>
<evidence type="ECO:0000313" key="2">
    <source>
        <dbReference type="EMBL" id="SHE52513.1"/>
    </source>
</evidence>
<name>A0A1M4U788_9CLOT</name>
<accession>A0A1M4U788</accession>
<protein>
    <recommendedName>
        <fullName evidence="4">YcxB-like protein</fullName>
    </recommendedName>
</protein>
<sequence length="194" mass="23308">MEVKFSINNDDWNKVFLYQFKKSKFLKKILLLKMSILPFILLFILSIRYVYICMNKQDINLLEFIIVVSISIFISIVWTIISFFRHKKYIKKLALLEAEKMMEGKKVNKYKISLYKEFIEVNCDNYEGKVFYKGIKDVIILNEEIVILIYPFKLMIIPKRAFNNIESRKSFVTLISNEIKKSRIVSRRRKNHNL</sequence>
<dbReference type="RefSeq" id="WP_072893132.1">
    <property type="nucleotide sequence ID" value="NZ_FQVM01000004.1"/>
</dbReference>
<keyword evidence="1" id="KW-1133">Transmembrane helix</keyword>
<keyword evidence="1" id="KW-0472">Membrane</keyword>
<keyword evidence="3" id="KW-1185">Reference proteome</keyword>
<organism evidence="2 3">
    <name type="scientific">Clostridium fallax</name>
    <dbReference type="NCBI Taxonomy" id="1533"/>
    <lineage>
        <taxon>Bacteria</taxon>
        <taxon>Bacillati</taxon>
        <taxon>Bacillota</taxon>
        <taxon>Clostridia</taxon>
        <taxon>Eubacteriales</taxon>
        <taxon>Clostridiaceae</taxon>
        <taxon>Clostridium</taxon>
    </lineage>
</organism>
<feature type="transmembrane region" description="Helical" evidence="1">
    <location>
        <begin position="64"/>
        <end position="84"/>
    </location>
</feature>
<gene>
    <name evidence="2" type="ORF">SAMN05443638_10468</name>
</gene>
<evidence type="ECO:0000256" key="1">
    <source>
        <dbReference type="SAM" id="Phobius"/>
    </source>
</evidence>